<accession>A0AAE3M1D9</accession>
<protein>
    <submittedName>
        <fullName evidence="2">Uncharacterized protein</fullName>
    </submittedName>
</protein>
<dbReference type="EMBL" id="JAPDPJ010000001">
    <property type="protein sequence ID" value="MCW3784914.1"/>
    <property type="molecule type" value="Genomic_DNA"/>
</dbReference>
<keyword evidence="3" id="KW-1185">Reference proteome</keyword>
<gene>
    <name evidence="2" type="ORF">OM075_00475</name>
</gene>
<evidence type="ECO:0000313" key="3">
    <source>
        <dbReference type="Proteomes" id="UP001209229"/>
    </source>
</evidence>
<comment type="caution">
    <text evidence="2">The sequence shown here is derived from an EMBL/GenBank/DDBJ whole genome shotgun (WGS) entry which is preliminary data.</text>
</comment>
<dbReference type="RefSeq" id="WP_301188485.1">
    <property type="nucleotide sequence ID" value="NZ_JAPDPJ010000001.1"/>
</dbReference>
<proteinExistence type="predicted"/>
<evidence type="ECO:0000256" key="1">
    <source>
        <dbReference type="SAM" id="Phobius"/>
    </source>
</evidence>
<keyword evidence="1" id="KW-0472">Membrane</keyword>
<dbReference type="AlphaFoldDB" id="A0AAE3M1D9"/>
<reference evidence="2" key="1">
    <citation type="submission" date="2022-10" db="EMBL/GenBank/DDBJ databases">
        <authorList>
            <person name="Yu W.X."/>
        </authorList>
    </citation>
    <scope>NUCLEOTIDE SEQUENCE</scope>
    <source>
        <strain evidence="2">AAT</strain>
    </source>
</reference>
<name>A0AAE3M1D9_9BACT</name>
<dbReference type="Proteomes" id="UP001209229">
    <property type="component" value="Unassembled WGS sequence"/>
</dbReference>
<keyword evidence="1" id="KW-1133">Transmembrane helix</keyword>
<evidence type="ECO:0000313" key="2">
    <source>
        <dbReference type="EMBL" id="MCW3784914.1"/>
    </source>
</evidence>
<keyword evidence="1" id="KW-0812">Transmembrane</keyword>
<organism evidence="2 3">
    <name type="scientific">Plebeiibacterium sediminum</name>
    <dbReference type="NCBI Taxonomy" id="2992112"/>
    <lineage>
        <taxon>Bacteria</taxon>
        <taxon>Pseudomonadati</taxon>
        <taxon>Bacteroidota</taxon>
        <taxon>Bacteroidia</taxon>
        <taxon>Marinilabiliales</taxon>
        <taxon>Marinilabiliaceae</taxon>
        <taxon>Plebeiibacterium</taxon>
    </lineage>
</organism>
<sequence length="182" mass="21647">MASGITVKVAMRPLFVDYLKSIYYSDQNQIALQHTQLGILVKELLTKVPPNYKPKKYNENEYVELILPFYKDLNISYNNFLSENSEKIIRKWVQNKFYIDLRDHVENWKSMPGFEINLAINHFCDMHHINPDHYKTNSLYRDFYRYQQKKKTSQKMKKISSTFAAVLSIMLHLSVLPLSYLL</sequence>
<feature type="transmembrane region" description="Helical" evidence="1">
    <location>
        <begin position="159"/>
        <end position="180"/>
    </location>
</feature>